<accession>A0A8J2VD13</accession>
<evidence type="ECO:0000256" key="1">
    <source>
        <dbReference type="SAM" id="MobiDB-lite"/>
    </source>
</evidence>
<name>A0A8J2VD13_9BACL</name>
<dbReference type="AlphaFoldDB" id="A0A8J2VD13"/>
<proteinExistence type="predicted"/>
<dbReference type="EMBL" id="BMHQ01000007">
    <property type="protein sequence ID" value="GGE20599.1"/>
    <property type="molecule type" value="Genomic_DNA"/>
</dbReference>
<feature type="compositionally biased region" description="Basic and acidic residues" evidence="1">
    <location>
        <begin position="35"/>
        <end position="44"/>
    </location>
</feature>
<gene>
    <name evidence="2" type="ORF">GCM10011571_23220</name>
</gene>
<reference evidence="2" key="1">
    <citation type="journal article" date="2014" name="Int. J. Syst. Evol. Microbiol.">
        <title>Complete genome sequence of Corynebacterium casei LMG S-19264T (=DSM 44701T), isolated from a smear-ripened cheese.</title>
        <authorList>
            <consortium name="US DOE Joint Genome Institute (JGI-PGF)"/>
            <person name="Walter F."/>
            <person name="Albersmeier A."/>
            <person name="Kalinowski J."/>
            <person name="Ruckert C."/>
        </authorList>
    </citation>
    <scope>NUCLEOTIDE SEQUENCE</scope>
    <source>
        <strain evidence="2">CGMCC 1.15179</strain>
    </source>
</reference>
<organism evidence="2 3">
    <name type="scientific">Marinithermofilum abyssi</name>
    <dbReference type="NCBI Taxonomy" id="1571185"/>
    <lineage>
        <taxon>Bacteria</taxon>
        <taxon>Bacillati</taxon>
        <taxon>Bacillota</taxon>
        <taxon>Bacilli</taxon>
        <taxon>Bacillales</taxon>
        <taxon>Thermoactinomycetaceae</taxon>
        <taxon>Marinithermofilum</taxon>
    </lineage>
</organism>
<sequence length="59" mass="6961">MGNRHEYDENTDSIFQSVQFAYEQSGELTDIDPSTEARRKKEEQAEPEEKDARNKRNNK</sequence>
<keyword evidence="3" id="KW-1185">Reference proteome</keyword>
<evidence type="ECO:0000313" key="3">
    <source>
        <dbReference type="Proteomes" id="UP000625210"/>
    </source>
</evidence>
<feature type="compositionally biased region" description="Basic and acidic residues" evidence="1">
    <location>
        <begin position="50"/>
        <end position="59"/>
    </location>
</feature>
<evidence type="ECO:0000313" key="2">
    <source>
        <dbReference type="EMBL" id="GGE20599.1"/>
    </source>
</evidence>
<reference evidence="2" key="2">
    <citation type="submission" date="2020-09" db="EMBL/GenBank/DDBJ databases">
        <authorList>
            <person name="Sun Q."/>
            <person name="Zhou Y."/>
        </authorList>
    </citation>
    <scope>NUCLEOTIDE SEQUENCE</scope>
    <source>
        <strain evidence="2">CGMCC 1.15179</strain>
    </source>
</reference>
<dbReference type="Proteomes" id="UP000625210">
    <property type="component" value="Unassembled WGS sequence"/>
</dbReference>
<comment type="caution">
    <text evidence="2">The sequence shown here is derived from an EMBL/GenBank/DDBJ whole genome shotgun (WGS) entry which is preliminary data.</text>
</comment>
<dbReference type="RefSeq" id="WP_188648042.1">
    <property type="nucleotide sequence ID" value="NZ_BMHQ01000007.1"/>
</dbReference>
<feature type="region of interest" description="Disordered" evidence="1">
    <location>
        <begin position="22"/>
        <end position="59"/>
    </location>
</feature>
<protein>
    <submittedName>
        <fullName evidence="2">Uncharacterized protein</fullName>
    </submittedName>
</protein>